<protein>
    <submittedName>
        <fullName evidence="6">Two-component response regulator SSK1p</fullName>
    </submittedName>
</protein>
<feature type="compositionally biased region" description="Basic residues" evidence="4">
    <location>
        <begin position="1064"/>
        <end position="1073"/>
    </location>
</feature>
<evidence type="ECO:0000313" key="7">
    <source>
        <dbReference type="Proteomes" id="UP001583280"/>
    </source>
</evidence>
<keyword evidence="1 3" id="KW-0597">Phosphoprotein</keyword>
<dbReference type="PANTHER" id="PTHR45339">
    <property type="entry name" value="HYBRID SIGNAL TRANSDUCTION HISTIDINE KINASE J"/>
    <property type="match status" value="1"/>
</dbReference>
<feature type="region of interest" description="Disordered" evidence="4">
    <location>
        <begin position="826"/>
        <end position="870"/>
    </location>
</feature>
<feature type="domain" description="Response regulatory" evidence="5">
    <location>
        <begin position="879"/>
        <end position="1030"/>
    </location>
</feature>
<feature type="compositionally biased region" description="Polar residues" evidence="4">
    <location>
        <begin position="86"/>
        <end position="100"/>
    </location>
</feature>
<name>A0ABR3Z6L4_9PEZI</name>
<feature type="region of interest" description="Disordered" evidence="4">
    <location>
        <begin position="194"/>
        <end position="308"/>
    </location>
</feature>
<feature type="compositionally biased region" description="Low complexity" evidence="4">
    <location>
        <begin position="666"/>
        <end position="687"/>
    </location>
</feature>
<feature type="compositionally biased region" description="Low complexity" evidence="4">
    <location>
        <begin position="263"/>
        <end position="308"/>
    </location>
</feature>
<feature type="compositionally biased region" description="Basic and acidic residues" evidence="4">
    <location>
        <begin position="437"/>
        <end position="449"/>
    </location>
</feature>
<feature type="compositionally biased region" description="Polar residues" evidence="4">
    <location>
        <begin position="688"/>
        <end position="697"/>
    </location>
</feature>
<proteinExistence type="predicted"/>
<dbReference type="CDD" id="cd17546">
    <property type="entry name" value="REC_hyHK_CKI1_RcsC-like"/>
    <property type="match status" value="1"/>
</dbReference>
<dbReference type="SMART" id="SM00448">
    <property type="entry name" value="REC"/>
    <property type="match status" value="1"/>
</dbReference>
<feature type="modified residue" description="4-aspartylphosphate" evidence="3">
    <location>
        <position position="928"/>
    </location>
</feature>
<dbReference type="EMBL" id="JAWDJO010000060">
    <property type="protein sequence ID" value="KAL1896259.1"/>
    <property type="molecule type" value="Genomic_DNA"/>
</dbReference>
<dbReference type="Proteomes" id="UP001583280">
    <property type="component" value="Unassembled WGS sequence"/>
</dbReference>
<feature type="compositionally biased region" description="Basic and acidic residues" evidence="4">
    <location>
        <begin position="1052"/>
        <end position="1063"/>
    </location>
</feature>
<feature type="region of interest" description="Disordered" evidence="4">
    <location>
        <begin position="585"/>
        <end position="705"/>
    </location>
</feature>
<evidence type="ECO:0000256" key="1">
    <source>
        <dbReference type="ARBA" id="ARBA00022553"/>
    </source>
</evidence>
<dbReference type="SUPFAM" id="SSF52172">
    <property type="entry name" value="CheY-like"/>
    <property type="match status" value="1"/>
</dbReference>
<feature type="compositionally biased region" description="Low complexity" evidence="4">
    <location>
        <begin position="742"/>
        <end position="776"/>
    </location>
</feature>
<feature type="region of interest" description="Disordered" evidence="4">
    <location>
        <begin position="742"/>
        <end position="783"/>
    </location>
</feature>
<comment type="caution">
    <text evidence="6">The sequence shown here is derived from an EMBL/GenBank/DDBJ whole genome shotgun (WGS) entry which is preliminary data.</text>
</comment>
<keyword evidence="2" id="KW-0902">Two-component regulatory system</keyword>
<evidence type="ECO:0000256" key="3">
    <source>
        <dbReference type="PROSITE-ProRule" id="PRU00169"/>
    </source>
</evidence>
<feature type="compositionally biased region" description="Low complexity" evidence="4">
    <location>
        <begin position="8"/>
        <end position="21"/>
    </location>
</feature>
<feature type="compositionally biased region" description="Low complexity" evidence="4">
    <location>
        <begin position="127"/>
        <end position="145"/>
    </location>
</feature>
<gene>
    <name evidence="6" type="primary">MgSsk1</name>
    <name evidence="6" type="ORF">Cpir12675_002852</name>
</gene>
<feature type="compositionally biased region" description="Polar residues" evidence="4">
    <location>
        <begin position="238"/>
        <end position="260"/>
    </location>
</feature>
<keyword evidence="7" id="KW-1185">Reference proteome</keyword>
<dbReference type="InterPro" id="IPR001789">
    <property type="entry name" value="Sig_transdc_resp-reg_receiver"/>
</dbReference>
<evidence type="ECO:0000256" key="4">
    <source>
        <dbReference type="SAM" id="MobiDB-lite"/>
    </source>
</evidence>
<feature type="compositionally biased region" description="Low complexity" evidence="4">
    <location>
        <begin position="36"/>
        <end position="53"/>
    </location>
</feature>
<dbReference type="PROSITE" id="PS50110">
    <property type="entry name" value="RESPONSE_REGULATORY"/>
    <property type="match status" value="1"/>
</dbReference>
<organism evidence="6 7">
    <name type="scientific">Ceratocystis pirilliformis</name>
    <dbReference type="NCBI Taxonomy" id="259994"/>
    <lineage>
        <taxon>Eukaryota</taxon>
        <taxon>Fungi</taxon>
        <taxon>Dikarya</taxon>
        <taxon>Ascomycota</taxon>
        <taxon>Pezizomycotina</taxon>
        <taxon>Sordariomycetes</taxon>
        <taxon>Hypocreomycetidae</taxon>
        <taxon>Microascales</taxon>
        <taxon>Ceratocystidaceae</taxon>
        <taxon>Ceratocystis</taxon>
    </lineage>
</organism>
<dbReference type="InterPro" id="IPR011006">
    <property type="entry name" value="CheY-like_superfamily"/>
</dbReference>
<feature type="region of interest" description="Disordered" evidence="4">
    <location>
        <begin position="1"/>
        <end position="100"/>
    </location>
</feature>
<dbReference type="Pfam" id="PF00072">
    <property type="entry name" value="Response_reg"/>
    <property type="match status" value="1"/>
</dbReference>
<feature type="region of interest" description="Disordered" evidence="4">
    <location>
        <begin position="115"/>
        <end position="150"/>
    </location>
</feature>
<evidence type="ECO:0000259" key="5">
    <source>
        <dbReference type="PROSITE" id="PS50110"/>
    </source>
</evidence>
<accession>A0ABR3Z6L4</accession>
<dbReference type="PANTHER" id="PTHR45339:SF1">
    <property type="entry name" value="HYBRID SIGNAL TRANSDUCTION HISTIDINE KINASE J"/>
    <property type="match status" value="1"/>
</dbReference>
<feature type="region of interest" description="Disordered" evidence="4">
    <location>
        <begin position="1052"/>
        <end position="1080"/>
    </location>
</feature>
<reference evidence="6 7" key="1">
    <citation type="journal article" date="2024" name="IMA Fungus">
        <title>IMA Genome - F19 : A genome assembly and annotation guide to empower mycologists, including annotated draft genome sequences of Ceratocystis pirilliformis, Diaporthe australafricana, Fusarium ophioides, Paecilomyces lecythidis, and Sporothrix stenoceras.</title>
        <authorList>
            <person name="Aylward J."/>
            <person name="Wilson A.M."/>
            <person name="Visagie C.M."/>
            <person name="Spraker J."/>
            <person name="Barnes I."/>
            <person name="Buitendag C."/>
            <person name="Ceriani C."/>
            <person name="Del Mar Angel L."/>
            <person name="du Plessis D."/>
            <person name="Fuchs T."/>
            <person name="Gasser K."/>
            <person name="Kramer D."/>
            <person name="Li W."/>
            <person name="Munsamy K."/>
            <person name="Piso A."/>
            <person name="Price J.L."/>
            <person name="Sonnekus B."/>
            <person name="Thomas C."/>
            <person name="van der Nest A."/>
            <person name="van Dijk A."/>
            <person name="van Heerden A."/>
            <person name="van Vuuren N."/>
            <person name="Yilmaz N."/>
            <person name="Duong T.A."/>
            <person name="van der Merwe N.A."/>
            <person name="Wingfield M.J."/>
            <person name="Wingfield B.D."/>
        </authorList>
    </citation>
    <scope>NUCLEOTIDE SEQUENCE [LARGE SCALE GENOMIC DNA]</scope>
    <source>
        <strain evidence="6 7">CMW 12675</strain>
    </source>
</reference>
<feature type="region of interest" description="Disordered" evidence="4">
    <location>
        <begin position="414"/>
        <end position="477"/>
    </location>
</feature>
<evidence type="ECO:0000256" key="2">
    <source>
        <dbReference type="ARBA" id="ARBA00023012"/>
    </source>
</evidence>
<dbReference type="Gene3D" id="3.40.50.2300">
    <property type="match status" value="1"/>
</dbReference>
<sequence>MARRFLTRFRSWTSTTSSKSTGEPDSTESLPASPGADAAVASSQASRSSVLSTRSRRDSLRPNWGSQRQKLQPQPQPQPLRKGQETENVWGSQAQAQQQPHLKIQTQIQTQAQAQAQAQALTRSRPHSQPQPSPGSHYHGAVSSPLPSPVPLPASSGSGWLPTIGGTLETVVSIIPTTAASATTCHRSHDLVDQAGVDTGRNEASQSLKTLSPRPQKIGGKNVDSTGLPDSKPEPEPNYTSTIYSDDVRSPTSLSPNSAEAVTPAAGTASTISTITAPAGSSTTNKSQELSFSPASSSSSTSAAPAPASALLPLPNSPSAPIYSHVIANLPVDAKASPPSLPPAPSQDPAHIHRELLAPLTAKKRLHYTTPPASVQPSVPTVQRQNILHQHSYLASSSSSQGVAVASESATASASLQPSAESGGSYHSHYKNNNHRQGQDQDYDTRHNDNYPPLQPHISLSSVMHPPHSHHPTYQTMGPSHAVHKVWVKKAESTATQVVVGEDDLVDSVRDVILRKFANSLGRHFDSADITLCLQERKTNKMRKLGPEEPLWDVIQAAYPNGQLVNEALVIGDISNRMNKASPRYVQQPNENSEGYFPPAHSGPIISPGSLSVHGASPNGSTSRRWSKPRDDQRIRRHIQTGLPPANNLSQQAAEAVPPMPPAALPPTQALDSISAAAAATATPTPTRLRSSISKSAVTPPASHPSMAATAVIPDMSAGSTATALGSIPSLANPPAIITTTAHSTSAGTSPPSTSSDSADANASTTSATAVGNSGTNTMDSGASKIPIAKSNLKAKSDSLADSQTSENGVGGNLAKNLVGAKPIAESSAPVNEPDSDSKIISPANQSARRVGSKRDRADPAQAVPPPNHSIPLSIPPIRVLIVEDNPINMRLIHTFLSRLNVRREKATTGEEAVQKWRKGGYHLILMDIQLPIMNGLEATQEIRRLERINKITKHGIDFGGGNHKLTEEPRDPGDILENPEMHKGQVIIVALTASSLPSDRRRALAAGCNDFLTKPVNLPYLQKKILEWGCMQALIDFDNWANWKNMAIVEEERERVSSEKARAAPKPRKKKKELAPSAD</sequence>
<evidence type="ECO:0000313" key="6">
    <source>
        <dbReference type="EMBL" id="KAL1896259.1"/>
    </source>
</evidence>